<protein>
    <recommendedName>
        <fullName evidence="1">Cupin type-2 domain-containing protein</fullName>
    </recommendedName>
</protein>
<dbReference type="InterPro" id="IPR011051">
    <property type="entry name" value="RmlC_Cupin_sf"/>
</dbReference>
<dbReference type="AlphaFoldDB" id="A0A0H5BAG3"/>
<reference evidence="4" key="3">
    <citation type="journal article" date="2016" name="Genome Announc.">
        <title>Revised genome sequence of the purple photosynthetic bacterium Blastochloris viridis.</title>
        <authorList>
            <person name="Liu L.N."/>
            <person name="Faulkner M."/>
            <person name="Liu X."/>
            <person name="Huang F."/>
            <person name="Darby A.C."/>
            <person name="Hall N."/>
        </authorList>
    </citation>
    <scope>NUCLEOTIDE SEQUENCE [LARGE SCALE GENOMIC DNA]</scope>
    <source>
        <strain evidence="4">ATCC 19567 / DSM 133 / F</strain>
    </source>
</reference>
<reference evidence="3" key="2">
    <citation type="submission" date="2015-11" db="EMBL/GenBank/DDBJ databases">
        <authorList>
            <person name="Zhang Y."/>
            <person name="Guo Z."/>
        </authorList>
    </citation>
    <scope>NUCLEOTIDE SEQUENCE</scope>
    <source>
        <strain evidence="3">1</strain>
    </source>
</reference>
<name>A0A0H5BAG3_BLAVI</name>
<dbReference type="KEGG" id="bvr:BVIR_879"/>
<dbReference type="OrthoDB" id="9798585at2"/>
<dbReference type="Gene3D" id="2.60.120.10">
    <property type="entry name" value="Jelly Rolls"/>
    <property type="match status" value="1"/>
</dbReference>
<dbReference type="CDD" id="cd06981">
    <property type="entry name" value="cupin_reut_a1446"/>
    <property type="match status" value="1"/>
</dbReference>
<gene>
    <name evidence="2" type="ORF">BV133_441</name>
    <name evidence="3" type="ORF">BVIRIDIS_03240</name>
</gene>
<feature type="domain" description="Cupin type-2" evidence="1">
    <location>
        <begin position="37"/>
        <end position="104"/>
    </location>
</feature>
<dbReference type="RefSeq" id="WP_055036588.1">
    <property type="nucleotide sequence ID" value="NZ_AP014854.2"/>
</dbReference>
<proteinExistence type="predicted"/>
<evidence type="ECO:0000259" key="1">
    <source>
        <dbReference type="Pfam" id="PF07883"/>
    </source>
</evidence>
<dbReference type="InterPro" id="IPR014710">
    <property type="entry name" value="RmlC-like_jellyroll"/>
</dbReference>
<evidence type="ECO:0000313" key="4">
    <source>
        <dbReference type="Proteomes" id="UP000065734"/>
    </source>
</evidence>
<dbReference type="EMBL" id="LN907867">
    <property type="protein sequence ID" value="CUU41334.1"/>
    <property type="molecule type" value="Genomic_DNA"/>
</dbReference>
<dbReference type="Proteomes" id="UP000065734">
    <property type="component" value="Chromosome I"/>
</dbReference>
<keyword evidence="4" id="KW-1185">Reference proteome</keyword>
<evidence type="ECO:0000313" key="2">
    <source>
        <dbReference type="EMBL" id="BAR98034.1"/>
    </source>
</evidence>
<sequence>MPPNNLFAALPPAGPDEAVETLLARGAVRIERIVSTGQASPPGFWYDQDEDEFVVLLAGAATLSFDDGRELALRPGDVVDIPAHCRHRVDSTQADPPTIWLAIFHR</sequence>
<evidence type="ECO:0000313" key="3">
    <source>
        <dbReference type="EMBL" id="CUU41334.1"/>
    </source>
</evidence>
<dbReference type="InterPro" id="IPR013096">
    <property type="entry name" value="Cupin_2"/>
</dbReference>
<reference evidence="2" key="1">
    <citation type="journal article" date="2015" name="Genome Announc.">
        <title>Complete Genome Sequence of the Bacteriochlorophyll b-Producing Photosynthetic Bacterium Blastochloris viridis.</title>
        <authorList>
            <person name="Tsukatani Y."/>
            <person name="Hirose Y."/>
            <person name="Harada J."/>
            <person name="Misawa N."/>
            <person name="Mori K."/>
            <person name="Inoue K."/>
            <person name="Tamiaki H."/>
        </authorList>
    </citation>
    <scope>NUCLEOTIDE SEQUENCE [LARGE SCALE GENOMIC DNA]</scope>
    <source>
        <strain evidence="2">DSM 133</strain>
    </source>
</reference>
<dbReference type="Pfam" id="PF07883">
    <property type="entry name" value="Cupin_2"/>
    <property type="match status" value="1"/>
</dbReference>
<dbReference type="PATRIC" id="fig|1079.6.peg.911"/>
<accession>A0A0H5BAG3</accession>
<dbReference type="SUPFAM" id="SSF51182">
    <property type="entry name" value="RmlC-like cupins"/>
    <property type="match status" value="1"/>
</dbReference>
<organism evidence="3 4">
    <name type="scientific">Blastochloris viridis</name>
    <name type="common">Rhodopseudomonas viridis</name>
    <dbReference type="NCBI Taxonomy" id="1079"/>
    <lineage>
        <taxon>Bacteria</taxon>
        <taxon>Pseudomonadati</taxon>
        <taxon>Pseudomonadota</taxon>
        <taxon>Alphaproteobacteria</taxon>
        <taxon>Hyphomicrobiales</taxon>
        <taxon>Blastochloridaceae</taxon>
        <taxon>Blastochloris</taxon>
    </lineage>
</organism>
<dbReference type="EMBL" id="AP014854">
    <property type="protein sequence ID" value="BAR98034.1"/>
    <property type="molecule type" value="Genomic_DNA"/>
</dbReference>